<keyword evidence="2" id="KW-1185">Reference proteome</keyword>
<sequence length="386" mass="44258">MPNCSVFCCKKRSATSNLQKDGVTFHLFPKDPVLKRKWKSFCNNKPTWVPTKNSVVCSEHFKSSDFQALSNNRRKLIIGAIPTLKSSCLCSAMCQLKSERRSSNDASQNGSPTPGDTPSIPQYCQLKTERRSSNDASQNRSPTPGDTLTSIQQYTVENPPEEVLSARERRMLYKLDFQRKKIKRLQATILYLKKKVVKLQESLQNHDENILGFSLVMIEEARAINGWESIKDYIRDEKYSRSIDDKAASVNPLKNTSTEELNILIMCYETFTPYVRALFISIAILQLLWDIMLVSTILYYHIMVEKFISGVVAILTWFVTYRVWYTIPNVWPNMPGEGLFRYNRDKPATSMPVHRKRISSTNGKHFMGMPIGKTHDTVDASNEDTR</sequence>
<proteinExistence type="predicted"/>
<evidence type="ECO:0000313" key="2">
    <source>
        <dbReference type="Proteomes" id="UP000824533"/>
    </source>
</evidence>
<name>A0ACC1D3V3_9NEOP</name>
<dbReference type="Proteomes" id="UP000824533">
    <property type="component" value="Linkage Group LG10"/>
</dbReference>
<protein>
    <submittedName>
        <fullName evidence="1">Uncharacterized protein</fullName>
    </submittedName>
</protein>
<organism evidence="1 2">
    <name type="scientific">Dendrolimus kikuchii</name>
    <dbReference type="NCBI Taxonomy" id="765133"/>
    <lineage>
        <taxon>Eukaryota</taxon>
        <taxon>Metazoa</taxon>
        <taxon>Ecdysozoa</taxon>
        <taxon>Arthropoda</taxon>
        <taxon>Hexapoda</taxon>
        <taxon>Insecta</taxon>
        <taxon>Pterygota</taxon>
        <taxon>Neoptera</taxon>
        <taxon>Endopterygota</taxon>
        <taxon>Lepidoptera</taxon>
        <taxon>Glossata</taxon>
        <taxon>Ditrysia</taxon>
        <taxon>Bombycoidea</taxon>
        <taxon>Lasiocampidae</taxon>
        <taxon>Dendrolimus</taxon>
    </lineage>
</organism>
<dbReference type="EMBL" id="CM034396">
    <property type="protein sequence ID" value="KAJ0178273.1"/>
    <property type="molecule type" value="Genomic_DNA"/>
</dbReference>
<gene>
    <name evidence="1" type="ORF">K1T71_006096</name>
</gene>
<evidence type="ECO:0000313" key="1">
    <source>
        <dbReference type="EMBL" id="KAJ0178273.1"/>
    </source>
</evidence>
<comment type="caution">
    <text evidence="1">The sequence shown here is derived from an EMBL/GenBank/DDBJ whole genome shotgun (WGS) entry which is preliminary data.</text>
</comment>
<accession>A0ACC1D3V3</accession>
<reference evidence="1 2" key="1">
    <citation type="journal article" date="2021" name="Front. Genet.">
        <title>Chromosome-Level Genome Assembly Reveals Significant Gene Expansion in the Toll and IMD Signaling Pathways of Dendrolimus kikuchii.</title>
        <authorList>
            <person name="Zhou J."/>
            <person name="Wu P."/>
            <person name="Xiong Z."/>
            <person name="Liu N."/>
            <person name="Zhao N."/>
            <person name="Ji M."/>
            <person name="Qiu Y."/>
            <person name="Yang B."/>
        </authorList>
    </citation>
    <scope>NUCLEOTIDE SEQUENCE [LARGE SCALE GENOMIC DNA]</scope>
    <source>
        <strain evidence="1">Ann1</strain>
    </source>
</reference>